<dbReference type="EMBL" id="BGPR01074704">
    <property type="protein sequence ID" value="GBO46799.1"/>
    <property type="molecule type" value="Genomic_DNA"/>
</dbReference>
<sequence>MRTNLSWHPICKFLHYTNVKLFDSQQQIRRASEPHTKRILAEDEPRIHDPLIPESRPYHQTVVHVICRIKKAWNAGEAWKSGEFVPTQLLFWNLFTSLPCC</sequence>
<organism evidence="1 2">
    <name type="scientific">Araneus ventricosus</name>
    <name type="common">Orbweaver spider</name>
    <name type="synonym">Epeira ventricosa</name>
    <dbReference type="NCBI Taxonomy" id="182803"/>
    <lineage>
        <taxon>Eukaryota</taxon>
        <taxon>Metazoa</taxon>
        <taxon>Ecdysozoa</taxon>
        <taxon>Arthropoda</taxon>
        <taxon>Chelicerata</taxon>
        <taxon>Arachnida</taxon>
        <taxon>Araneae</taxon>
        <taxon>Araneomorphae</taxon>
        <taxon>Entelegynae</taxon>
        <taxon>Araneoidea</taxon>
        <taxon>Araneidae</taxon>
        <taxon>Araneus</taxon>
    </lineage>
</organism>
<dbReference type="AlphaFoldDB" id="A0A4Y2XCB6"/>
<name>A0A4Y2XCB6_ARAVE</name>
<evidence type="ECO:0000313" key="1">
    <source>
        <dbReference type="EMBL" id="GBO46799.1"/>
    </source>
</evidence>
<proteinExistence type="predicted"/>
<dbReference type="Proteomes" id="UP000499080">
    <property type="component" value="Unassembled WGS sequence"/>
</dbReference>
<protein>
    <submittedName>
        <fullName evidence="1">Uncharacterized protein</fullName>
    </submittedName>
</protein>
<comment type="caution">
    <text evidence="1">The sequence shown here is derived from an EMBL/GenBank/DDBJ whole genome shotgun (WGS) entry which is preliminary data.</text>
</comment>
<evidence type="ECO:0000313" key="2">
    <source>
        <dbReference type="Proteomes" id="UP000499080"/>
    </source>
</evidence>
<reference evidence="1 2" key="1">
    <citation type="journal article" date="2019" name="Sci. Rep.">
        <title>Orb-weaving spider Araneus ventricosus genome elucidates the spidroin gene catalogue.</title>
        <authorList>
            <person name="Kono N."/>
            <person name="Nakamura H."/>
            <person name="Ohtoshi R."/>
            <person name="Moran D.A.P."/>
            <person name="Shinohara A."/>
            <person name="Yoshida Y."/>
            <person name="Fujiwara M."/>
            <person name="Mori M."/>
            <person name="Tomita M."/>
            <person name="Arakawa K."/>
        </authorList>
    </citation>
    <scope>NUCLEOTIDE SEQUENCE [LARGE SCALE GENOMIC DNA]</scope>
</reference>
<keyword evidence="2" id="KW-1185">Reference proteome</keyword>
<gene>
    <name evidence="1" type="ORF">AVEN_57057_1</name>
</gene>
<accession>A0A4Y2XCB6</accession>